<dbReference type="Pfam" id="PF02255">
    <property type="entry name" value="PTS_IIA"/>
    <property type="match status" value="1"/>
</dbReference>
<evidence type="ECO:0000313" key="6">
    <source>
        <dbReference type="Proteomes" id="UP000707477"/>
    </source>
</evidence>
<gene>
    <name evidence="5" type="ORF">HEQ44_07060</name>
</gene>
<protein>
    <submittedName>
        <fullName evidence="5">PTS lactose/cellobiose transporter subunit IIA</fullName>
    </submittedName>
</protein>
<dbReference type="Gene3D" id="1.20.58.80">
    <property type="entry name" value="Phosphotransferase system, lactose/cellobiose-type IIA subunit"/>
    <property type="match status" value="1"/>
</dbReference>
<reference evidence="5 6" key="1">
    <citation type="submission" date="2020-03" db="EMBL/GenBank/DDBJ databases">
        <authorList>
            <person name="Zhang Z."/>
            <person name="Guo Z."/>
            <person name="Hou Q."/>
            <person name="Shen X."/>
        </authorList>
    </citation>
    <scope>NUCLEOTIDE SEQUENCE [LARGE SCALE GENOMIC DNA]</scope>
    <source>
        <strain evidence="5 6">HBUAS51329</strain>
    </source>
</reference>
<dbReference type="InterPro" id="IPR036542">
    <property type="entry name" value="PTS_IIA_lac/cel_sf"/>
</dbReference>
<sequence length="87" mass="9659">MQLLVTAGTAKNSLYQELTAARVQHRQPDLTSCHDQLLTAHKVQTQMMAKMAATDLSMSVLVSHAMDTLMAVQGNYELIEVLNLDWS</sequence>
<evidence type="ECO:0000256" key="4">
    <source>
        <dbReference type="ARBA" id="ARBA00022683"/>
    </source>
</evidence>
<accession>A0ABX1L4I2</accession>
<keyword evidence="2" id="KW-0762">Sugar transport</keyword>
<evidence type="ECO:0000256" key="3">
    <source>
        <dbReference type="ARBA" id="ARBA00022679"/>
    </source>
</evidence>
<comment type="caution">
    <text evidence="5">The sequence shown here is derived from an EMBL/GenBank/DDBJ whole genome shotgun (WGS) entry which is preliminary data.</text>
</comment>
<evidence type="ECO:0000256" key="1">
    <source>
        <dbReference type="ARBA" id="ARBA00022448"/>
    </source>
</evidence>
<evidence type="ECO:0000313" key="5">
    <source>
        <dbReference type="EMBL" id="NLR29940.1"/>
    </source>
</evidence>
<name>A0ABX1L4I2_9LACO</name>
<dbReference type="EMBL" id="JAAVSD010000016">
    <property type="protein sequence ID" value="NLR29940.1"/>
    <property type="molecule type" value="Genomic_DNA"/>
</dbReference>
<dbReference type="Proteomes" id="UP000707477">
    <property type="component" value="Unassembled WGS sequence"/>
</dbReference>
<keyword evidence="6" id="KW-1185">Reference proteome</keyword>
<keyword evidence="1" id="KW-0813">Transport</keyword>
<keyword evidence="4" id="KW-0598">Phosphotransferase system</keyword>
<evidence type="ECO:0000256" key="2">
    <source>
        <dbReference type="ARBA" id="ARBA00022597"/>
    </source>
</evidence>
<organism evidence="5 6">
    <name type="scientific">Levilactobacillus tujiorum</name>
    <dbReference type="NCBI Taxonomy" id="2912243"/>
    <lineage>
        <taxon>Bacteria</taxon>
        <taxon>Bacillati</taxon>
        <taxon>Bacillota</taxon>
        <taxon>Bacilli</taxon>
        <taxon>Lactobacillales</taxon>
        <taxon>Lactobacillaceae</taxon>
        <taxon>Levilactobacillus</taxon>
    </lineage>
</organism>
<dbReference type="InterPro" id="IPR003188">
    <property type="entry name" value="PTS_IIA_lac/cel"/>
</dbReference>
<keyword evidence="3" id="KW-0808">Transferase</keyword>
<proteinExistence type="predicted"/>
<dbReference type="SUPFAM" id="SSF46973">
    <property type="entry name" value="Enzyme IIa from lactose specific PTS, IIa-lac"/>
    <property type="match status" value="1"/>
</dbReference>
<dbReference type="RefSeq" id="WP_211089023.1">
    <property type="nucleotide sequence ID" value="NZ_JAAVSD010000016.1"/>
</dbReference>